<keyword evidence="2" id="KW-1133">Transmembrane helix</keyword>
<proteinExistence type="predicted"/>
<feature type="compositionally biased region" description="Low complexity" evidence="1">
    <location>
        <begin position="12"/>
        <end position="29"/>
    </location>
</feature>
<dbReference type="AlphaFoldDB" id="A0AAW0DVZ4"/>
<evidence type="ECO:0000256" key="2">
    <source>
        <dbReference type="SAM" id="Phobius"/>
    </source>
</evidence>
<protein>
    <submittedName>
        <fullName evidence="3">Uncharacterized protein</fullName>
    </submittedName>
</protein>
<keyword evidence="2" id="KW-0812">Transmembrane</keyword>
<keyword evidence="4" id="KW-1185">Reference proteome</keyword>
<evidence type="ECO:0000256" key="1">
    <source>
        <dbReference type="SAM" id="MobiDB-lite"/>
    </source>
</evidence>
<gene>
    <name evidence="3" type="ORF">R3P38DRAFT_1344877</name>
</gene>
<dbReference type="EMBL" id="JAWWNJ010000005">
    <property type="protein sequence ID" value="KAK7055113.1"/>
    <property type="molecule type" value="Genomic_DNA"/>
</dbReference>
<feature type="region of interest" description="Disordered" evidence="1">
    <location>
        <begin position="1"/>
        <end position="55"/>
    </location>
</feature>
<feature type="transmembrane region" description="Helical" evidence="2">
    <location>
        <begin position="61"/>
        <end position="81"/>
    </location>
</feature>
<comment type="caution">
    <text evidence="3">The sequence shown here is derived from an EMBL/GenBank/DDBJ whole genome shotgun (WGS) entry which is preliminary data.</text>
</comment>
<evidence type="ECO:0000313" key="4">
    <source>
        <dbReference type="Proteomes" id="UP001362999"/>
    </source>
</evidence>
<keyword evidence="2" id="KW-0472">Membrane</keyword>
<name>A0AAW0DVZ4_9AGAR</name>
<accession>A0AAW0DVZ4</accession>
<organism evidence="3 4">
    <name type="scientific">Favolaschia claudopus</name>
    <dbReference type="NCBI Taxonomy" id="2862362"/>
    <lineage>
        <taxon>Eukaryota</taxon>
        <taxon>Fungi</taxon>
        <taxon>Dikarya</taxon>
        <taxon>Basidiomycota</taxon>
        <taxon>Agaricomycotina</taxon>
        <taxon>Agaricomycetes</taxon>
        <taxon>Agaricomycetidae</taxon>
        <taxon>Agaricales</taxon>
        <taxon>Marasmiineae</taxon>
        <taxon>Mycenaceae</taxon>
        <taxon>Favolaschia</taxon>
    </lineage>
</organism>
<dbReference type="Proteomes" id="UP001362999">
    <property type="component" value="Unassembled WGS sequence"/>
</dbReference>
<evidence type="ECO:0000313" key="3">
    <source>
        <dbReference type="EMBL" id="KAK7055113.1"/>
    </source>
</evidence>
<reference evidence="3 4" key="1">
    <citation type="journal article" date="2024" name="J Genomics">
        <title>Draft genome sequencing and assembly of Favolaschia claudopus CIRM-BRFM 2984 isolated from oak limbs.</title>
        <authorList>
            <person name="Navarro D."/>
            <person name="Drula E."/>
            <person name="Chaduli D."/>
            <person name="Cazenave R."/>
            <person name="Ahrendt S."/>
            <person name="Wang J."/>
            <person name="Lipzen A."/>
            <person name="Daum C."/>
            <person name="Barry K."/>
            <person name="Grigoriev I.V."/>
            <person name="Favel A."/>
            <person name="Rosso M.N."/>
            <person name="Martin F."/>
        </authorList>
    </citation>
    <scope>NUCLEOTIDE SEQUENCE [LARGE SCALE GENOMIC DNA]</scope>
    <source>
        <strain evidence="3 4">CIRM-BRFM 2984</strain>
    </source>
</reference>
<sequence length="91" mass="10294">MIRARHGYTLLSSEQSEPSGSTTPTSPSFFDDDDDEEEKLTRPPPIVYPQDPRFDQPTPPAWQRAGLILFILTCLFLAVWLQNGFWIGAIV</sequence>